<keyword evidence="13" id="KW-1185">Reference proteome</keyword>
<evidence type="ECO:0000259" key="11">
    <source>
        <dbReference type="Pfam" id="PF07479"/>
    </source>
</evidence>
<evidence type="ECO:0000256" key="5">
    <source>
        <dbReference type="ARBA" id="ARBA00023002"/>
    </source>
</evidence>
<protein>
    <recommendedName>
        <fullName evidence="9">Glycerol-3-phosphate dehydrogenase [NAD(+)]</fullName>
        <ecNumber evidence="9">1.1.1.8</ecNumber>
    </recommendedName>
</protein>
<reference evidence="12 13" key="1">
    <citation type="submission" date="2024-08" db="EMBL/GenBank/DDBJ databases">
        <authorList>
            <person name="Cucini C."/>
            <person name="Frati F."/>
        </authorList>
    </citation>
    <scope>NUCLEOTIDE SEQUENCE [LARGE SCALE GENOMIC DNA]</scope>
</reference>
<gene>
    <name evidence="12" type="ORF">ODALV1_LOCUS28911</name>
</gene>
<dbReference type="PANTHER" id="PTHR11728">
    <property type="entry name" value="GLYCEROL-3-PHOSPHATE DEHYDROGENASE"/>
    <property type="match status" value="1"/>
</dbReference>
<dbReference type="PANTHER" id="PTHR11728:SF8">
    <property type="entry name" value="GLYCEROL-3-PHOSPHATE DEHYDROGENASE [NAD(+)]-RELATED"/>
    <property type="match status" value="1"/>
</dbReference>
<comment type="caution">
    <text evidence="12">The sequence shown here is derived from an EMBL/GenBank/DDBJ whole genome shotgun (WGS) entry which is preliminary data.</text>
</comment>
<evidence type="ECO:0000256" key="2">
    <source>
        <dbReference type="ARBA" id="ARBA00005192"/>
    </source>
</evidence>
<evidence type="ECO:0000256" key="3">
    <source>
        <dbReference type="ARBA" id="ARBA00011009"/>
    </source>
</evidence>
<evidence type="ECO:0000256" key="7">
    <source>
        <dbReference type="ARBA" id="ARBA00048683"/>
    </source>
</evidence>
<dbReference type="NCBIfam" id="TIGR03376">
    <property type="entry name" value="glycerol3P_DH"/>
    <property type="match status" value="1"/>
</dbReference>
<name>A0ABP1S2I1_9HEXA</name>
<evidence type="ECO:0000256" key="8">
    <source>
        <dbReference type="RuleBase" id="RU000437"/>
    </source>
</evidence>
<evidence type="ECO:0000256" key="1">
    <source>
        <dbReference type="ARBA" id="ARBA00005189"/>
    </source>
</evidence>
<dbReference type="InterPro" id="IPR008927">
    <property type="entry name" value="6-PGluconate_DH-like_C_sf"/>
</dbReference>
<comment type="pathway">
    <text evidence="2">Phospholipid metabolism; alpha-glycerophosphate cycle.</text>
</comment>
<dbReference type="EC" id="1.1.1.8" evidence="9"/>
<keyword evidence="5 8" id="KW-0560">Oxidoreductase</keyword>
<dbReference type="InterPro" id="IPR006168">
    <property type="entry name" value="G3P_DH_NAD-dep"/>
</dbReference>
<accession>A0ABP1S2I1</accession>
<organism evidence="12 13">
    <name type="scientific">Orchesella dallaii</name>
    <dbReference type="NCBI Taxonomy" id="48710"/>
    <lineage>
        <taxon>Eukaryota</taxon>
        <taxon>Metazoa</taxon>
        <taxon>Ecdysozoa</taxon>
        <taxon>Arthropoda</taxon>
        <taxon>Hexapoda</taxon>
        <taxon>Collembola</taxon>
        <taxon>Entomobryomorpha</taxon>
        <taxon>Entomobryoidea</taxon>
        <taxon>Orchesellidae</taxon>
        <taxon>Orchesellinae</taxon>
        <taxon>Orchesella</taxon>
    </lineage>
</organism>
<dbReference type="InterPro" id="IPR011128">
    <property type="entry name" value="G3P_DH_NAD-dep_N"/>
</dbReference>
<dbReference type="SUPFAM" id="SSF48179">
    <property type="entry name" value="6-phosphogluconate dehydrogenase C-terminal domain-like"/>
    <property type="match status" value="1"/>
</dbReference>
<evidence type="ECO:0000256" key="6">
    <source>
        <dbReference type="ARBA" id="ARBA00023027"/>
    </source>
</evidence>
<dbReference type="InterPro" id="IPR017751">
    <property type="entry name" value="G3P_DH_NAD-dep_euk"/>
</dbReference>
<dbReference type="EMBL" id="CAXLJM020000148">
    <property type="protein sequence ID" value="CAL8141969.1"/>
    <property type="molecule type" value="Genomic_DNA"/>
</dbReference>
<dbReference type="Gene3D" id="3.40.50.720">
    <property type="entry name" value="NAD(P)-binding Rossmann-like Domain"/>
    <property type="match status" value="1"/>
</dbReference>
<feature type="domain" description="Glycerol-3-phosphate dehydrogenase NAD-dependent N-terminal" evidence="10">
    <location>
        <begin position="218"/>
        <end position="386"/>
    </location>
</feature>
<dbReference type="InterPro" id="IPR036291">
    <property type="entry name" value="NAD(P)-bd_dom_sf"/>
</dbReference>
<dbReference type="Gene3D" id="1.10.1040.10">
    <property type="entry name" value="N-(1-d-carboxylethyl)-l-norvaline Dehydrogenase, domain 2"/>
    <property type="match status" value="1"/>
</dbReference>
<dbReference type="InterPro" id="IPR013328">
    <property type="entry name" value="6PGD_dom2"/>
</dbReference>
<comment type="pathway">
    <text evidence="1">Lipid metabolism.</text>
</comment>
<sequence>MRKVFSLLSYSFPNNRLSSSSQRGGGSRSVASDYALSALLHSSCNTCYGSRNIARNIISIPIHESKRSSSRTTLLVHQRRNSSNSKLISGDSVSLNTSSCKLLSRSSSSRVHSPKKSVNPIICEFHDFHKTSPVINASYRESEACAYWSGSEIKSALKQNNFCCDKHSSSTLDCFLLAGNFPFVQKTRRKYCVLLKGFQQQQRRYYQSRMGDTGKKRVCIVGSGNWGSAIAKIVGDNVVKHSGVFADTVKMYVFEEMVNGRKLTEIINQDHENVKYLPGHKLPANIIAVPDVLDTAKDADILIFVLPHQFIKHTCKPLVGNMKPGAFGLSLIKGFDVAEGGGIELISSIINKTLNIPCNVLMGANLAGEIADGNFSETTIGARDTEQGRLLHKLIQTDDFRVVVVKDVETVELCGALKNVVAVGAGFIDGLQLGDNTKAAVIRLGLMEMVRFTQEFFNKDTEISTFLESCGVADLITTCYGGRNRKVSEAFVKTGKPFEELEKEMLNGQRLQGPMTAAEVNFMLKSRGLEDKFPLFTAVHRISTNVLKPMQLIDAIRNHPEHISSLANAKI</sequence>
<evidence type="ECO:0000259" key="10">
    <source>
        <dbReference type="Pfam" id="PF01210"/>
    </source>
</evidence>
<dbReference type="SUPFAM" id="SSF51735">
    <property type="entry name" value="NAD(P)-binding Rossmann-fold domains"/>
    <property type="match status" value="1"/>
</dbReference>
<dbReference type="Pfam" id="PF01210">
    <property type="entry name" value="NAD_Gly3P_dh_N"/>
    <property type="match status" value="1"/>
</dbReference>
<dbReference type="InterPro" id="IPR006109">
    <property type="entry name" value="G3P_DH_NAD-dep_C"/>
</dbReference>
<keyword evidence="6 8" id="KW-0520">NAD</keyword>
<comment type="catalytic activity">
    <reaction evidence="7 9">
        <text>sn-glycerol 3-phosphate + NAD(+) = dihydroxyacetone phosphate + NADH + H(+)</text>
        <dbReference type="Rhea" id="RHEA:11092"/>
        <dbReference type="ChEBI" id="CHEBI:15378"/>
        <dbReference type="ChEBI" id="CHEBI:57540"/>
        <dbReference type="ChEBI" id="CHEBI:57597"/>
        <dbReference type="ChEBI" id="CHEBI:57642"/>
        <dbReference type="ChEBI" id="CHEBI:57945"/>
        <dbReference type="EC" id="1.1.1.8"/>
    </reaction>
</comment>
<dbReference type="Pfam" id="PF07479">
    <property type="entry name" value="NAD_Gly3P_dh_C"/>
    <property type="match status" value="1"/>
</dbReference>
<evidence type="ECO:0000256" key="4">
    <source>
        <dbReference type="ARBA" id="ARBA00011738"/>
    </source>
</evidence>
<evidence type="ECO:0000313" key="13">
    <source>
        <dbReference type="Proteomes" id="UP001642540"/>
    </source>
</evidence>
<comment type="similarity">
    <text evidence="3 8">Belongs to the NAD-dependent glycerol-3-phosphate dehydrogenase family.</text>
</comment>
<dbReference type="Proteomes" id="UP001642540">
    <property type="component" value="Unassembled WGS sequence"/>
</dbReference>
<evidence type="ECO:0000256" key="9">
    <source>
        <dbReference type="RuleBase" id="RU361243"/>
    </source>
</evidence>
<comment type="subunit">
    <text evidence="4">Homodimer.</text>
</comment>
<proteinExistence type="inferred from homology"/>
<dbReference type="PRINTS" id="PR00077">
    <property type="entry name" value="GPDHDRGNASE"/>
</dbReference>
<feature type="domain" description="Glycerol-3-phosphate dehydrogenase NAD-dependent C-terminal" evidence="11">
    <location>
        <begin position="407"/>
        <end position="553"/>
    </location>
</feature>
<evidence type="ECO:0000313" key="12">
    <source>
        <dbReference type="EMBL" id="CAL8141969.1"/>
    </source>
</evidence>
<dbReference type="PROSITE" id="PS00957">
    <property type="entry name" value="NAD_G3PDH"/>
    <property type="match status" value="1"/>
</dbReference>